<evidence type="ECO:0000313" key="3">
    <source>
        <dbReference type="Proteomes" id="UP001151760"/>
    </source>
</evidence>
<accession>A0ABQ5GWL5</accession>
<sequence length="385" mass="43631">MIVRDKIMVAAGGNIMRNTPQEAYDLIENMTQHHYQWDSEVQYNTTTNMSAHYSKTTFASSHPNTFHYTYYDESDEDEPSKVLKVHKSIHPLSGSPTPSSDSIIASSSPSLTPPGNSDFLLEEIDAFLALDSIPHGIDNEIFDTEGDILLLEKLLNINSIKDLLPQELNNDSEEDILFLENLLEDEPLEAKKSEIDPLIREPSDTFLMRGAKIKFNPLKDIDDPVPIPRVSEKPLGSLDSISETFDMTITNPLFDFDSKFTLNSDNPIFDIQNEESDESETETIMEEVQIYSSQSTTQIPPSYKKLTFDLTMTKPILTFSHFRYGIFGSYRVFDILGLKLLLSYGFGLVFSENFSIIHSLYLFDLGDRNEVFDPGIIVIDVDSKF</sequence>
<feature type="region of interest" description="Disordered" evidence="1">
    <location>
        <begin position="89"/>
        <end position="110"/>
    </location>
</feature>
<reference evidence="2" key="2">
    <citation type="submission" date="2022-01" db="EMBL/GenBank/DDBJ databases">
        <authorList>
            <person name="Yamashiro T."/>
            <person name="Shiraishi A."/>
            <person name="Satake H."/>
            <person name="Nakayama K."/>
        </authorList>
    </citation>
    <scope>NUCLEOTIDE SEQUENCE</scope>
</reference>
<protein>
    <recommendedName>
        <fullName evidence="4">Reverse transcriptase domain-containing protein</fullName>
    </recommendedName>
</protein>
<dbReference type="Proteomes" id="UP001151760">
    <property type="component" value="Unassembled WGS sequence"/>
</dbReference>
<proteinExistence type="predicted"/>
<name>A0ABQ5GWL5_9ASTR</name>
<feature type="compositionally biased region" description="Low complexity" evidence="1">
    <location>
        <begin position="95"/>
        <end position="110"/>
    </location>
</feature>
<gene>
    <name evidence="2" type="ORF">Tco_1054226</name>
</gene>
<dbReference type="EMBL" id="BQNB010018939">
    <property type="protein sequence ID" value="GJT79884.1"/>
    <property type="molecule type" value="Genomic_DNA"/>
</dbReference>
<organism evidence="2 3">
    <name type="scientific">Tanacetum coccineum</name>
    <dbReference type="NCBI Taxonomy" id="301880"/>
    <lineage>
        <taxon>Eukaryota</taxon>
        <taxon>Viridiplantae</taxon>
        <taxon>Streptophyta</taxon>
        <taxon>Embryophyta</taxon>
        <taxon>Tracheophyta</taxon>
        <taxon>Spermatophyta</taxon>
        <taxon>Magnoliopsida</taxon>
        <taxon>eudicotyledons</taxon>
        <taxon>Gunneridae</taxon>
        <taxon>Pentapetalae</taxon>
        <taxon>asterids</taxon>
        <taxon>campanulids</taxon>
        <taxon>Asterales</taxon>
        <taxon>Asteraceae</taxon>
        <taxon>Asteroideae</taxon>
        <taxon>Anthemideae</taxon>
        <taxon>Anthemidinae</taxon>
        <taxon>Tanacetum</taxon>
    </lineage>
</organism>
<reference evidence="2" key="1">
    <citation type="journal article" date="2022" name="Int. J. Mol. Sci.">
        <title>Draft Genome of Tanacetum Coccineum: Genomic Comparison of Closely Related Tanacetum-Family Plants.</title>
        <authorList>
            <person name="Yamashiro T."/>
            <person name="Shiraishi A."/>
            <person name="Nakayama K."/>
            <person name="Satake H."/>
        </authorList>
    </citation>
    <scope>NUCLEOTIDE SEQUENCE</scope>
</reference>
<comment type="caution">
    <text evidence="2">The sequence shown here is derived from an EMBL/GenBank/DDBJ whole genome shotgun (WGS) entry which is preliminary data.</text>
</comment>
<evidence type="ECO:0000256" key="1">
    <source>
        <dbReference type="SAM" id="MobiDB-lite"/>
    </source>
</evidence>
<evidence type="ECO:0008006" key="4">
    <source>
        <dbReference type="Google" id="ProtNLM"/>
    </source>
</evidence>
<keyword evidence="3" id="KW-1185">Reference proteome</keyword>
<evidence type="ECO:0000313" key="2">
    <source>
        <dbReference type="EMBL" id="GJT79884.1"/>
    </source>
</evidence>